<proteinExistence type="predicted"/>
<sequence length="145" mass="15476">MADLDITAANSIFVITVTSLFNAPVRLENYAADRAWDAPELEMAETAMSIDGYLNAGYVPNPVDQTVSLSPASSSIAVFEAIMSAQTTARSLYRLGGEITLTSTGRKYTMVNGLLRAASVLPAAGRVLETRTFAIRWQSVTPAGI</sequence>
<organism evidence="1 2">
    <name type="scientific">Acetobacter vaccinii</name>
    <dbReference type="NCBI Taxonomy" id="2592655"/>
    <lineage>
        <taxon>Bacteria</taxon>
        <taxon>Pseudomonadati</taxon>
        <taxon>Pseudomonadota</taxon>
        <taxon>Alphaproteobacteria</taxon>
        <taxon>Acetobacterales</taxon>
        <taxon>Acetobacteraceae</taxon>
        <taxon>Acetobacter</taxon>
    </lineage>
</organism>
<dbReference type="AlphaFoldDB" id="A0A5C1YNI2"/>
<name>A0A5C1YNI2_9PROT</name>
<protein>
    <submittedName>
        <fullName evidence="1">Uncharacterized protein</fullName>
    </submittedName>
</protein>
<evidence type="ECO:0000313" key="1">
    <source>
        <dbReference type="EMBL" id="QEO17854.1"/>
    </source>
</evidence>
<accession>A0A5C1YNI2</accession>
<keyword evidence="2" id="KW-1185">Reference proteome</keyword>
<dbReference type="RefSeq" id="WP_149279530.1">
    <property type="nucleotide sequence ID" value="NZ_CP043506.1"/>
</dbReference>
<dbReference type="Proteomes" id="UP000324536">
    <property type="component" value="Chromosome"/>
</dbReference>
<dbReference type="Pfam" id="PF22764">
    <property type="entry name" value="E217_Gp32"/>
    <property type="match status" value="1"/>
</dbReference>
<dbReference type="EMBL" id="CP043506">
    <property type="protein sequence ID" value="QEO17854.1"/>
    <property type="molecule type" value="Genomic_DNA"/>
</dbReference>
<dbReference type="OrthoDB" id="7506990at2"/>
<dbReference type="KEGG" id="acek:FLP30_09005"/>
<gene>
    <name evidence="1" type="ORF">FLP30_09005</name>
</gene>
<evidence type="ECO:0000313" key="2">
    <source>
        <dbReference type="Proteomes" id="UP000324536"/>
    </source>
</evidence>
<reference evidence="1 2" key="1">
    <citation type="submission" date="2019-09" db="EMBL/GenBank/DDBJ databases">
        <title>Genome sequencing of strain KACC 21233.</title>
        <authorList>
            <person name="Heo J."/>
            <person name="Kim S.-J."/>
            <person name="Kim J.-S."/>
            <person name="Hong S.-B."/>
            <person name="Kwon S.-W."/>
        </authorList>
    </citation>
    <scope>NUCLEOTIDE SEQUENCE [LARGE SCALE GENOMIC DNA]</scope>
    <source>
        <strain evidence="1 2">KACC 21233</strain>
    </source>
</reference>
<dbReference type="InterPro" id="IPR054440">
    <property type="entry name" value="Gp32-like"/>
</dbReference>